<dbReference type="RefSeq" id="WP_081169900.1">
    <property type="nucleotide sequence ID" value="NZ_LWBP01000217.1"/>
</dbReference>
<dbReference type="CDD" id="cd03801">
    <property type="entry name" value="GT4_PimA-like"/>
    <property type="match status" value="1"/>
</dbReference>
<dbReference type="InterPro" id="IPR050194">
    <property type="entry name" value="Glycosyltransferase_grp1"/>
</dbReference>
<name>A0A1V9F013_9BACT</name>
<comment type="caution">
    <text evidence="2">The sequence shown here is derived from an EMBL/GenBank/DDBJ whole genome shotgun (WGS) entry which is preliminary data.</text>
</comment>
<dbReference type="AlphaFoldDB" id="A0A1V9F013"/>
<dbReference type="Pfam" id="PF13692">
    <property type="entry name" value="Glyco_trans_1_4"/>
    <property type="match status" value="1"/>
</dbReference>
<proteinExistence type="predicted"/>
<dbReference type="Pfam" id="PF13439">
    <property type="entry name" value="Glyco_transf_4"/>
    <property type="match status" value="1"/>
</dbReference>
<dbReference type="STRING" id="550983.A4R26_29405"/>
<reference evidence="3" key="1">
    <citation type="submission" date="2016-04" db="EMBL/GenBank/DDBJ databases">
        <authorList>
            <person name="Chen L."/>
            <person name="Zhuang W."/>
            <person name="Wang G."/>
        </authorList>
    </citation>
    <scope>NUCLEOTIDE SEQUENCE [LARGE SCALE GENOMIC DNA]</scope>
    <source>
        <strain evidence="3">208</strain>
    </source>
</reference>
<feature type="domain" description="Glycosyltransferase subfamily 4-like N-terminal" evidence="1">
    <location>
        <begin position="36"/>
        <end position="154"/>
    </location>
</feature>
<dbReference type="PANTHER" id="PTHR45947">
    <property type="entry name" value="SULFOQUINOVOSYL TRANSFERASE SQD2"/>
    <property type="match status" value="1"/>
</dbReference>
<gene>
    <name evidence="2" type="ORF">A4R26_29405</name>
</gene>
<dbReference type="Proteomes" id="UP000192276">
    <property type="component" value="Unassembled WGS sequence"/>
</dbReference>
<accession>A0A1V9F013</accession>
<sequence length="323" mass="36028">MKVLFVCSGNSKEFEIIPFIKEQGESLKMEGIDVDYFPVTGKGLMGYVTSGLRLRKTLKYKHYNLIHAHYTYSGWTALIGAGRKIPVVLSLMGTDANGEFKGKNKVTLSSRISWFLTWLIQPFVQAIISKSNNIEESVYKKNKSYIIPNGVNMQKFQPLTLHKNGHSFAVNGKKKALFLGSKTKSGKNFPLAAAAVQQLNNVELVCPYPVRHSDVPKYLNEADVLVFPSFMEGSPNVIKEAMACNCPIVSTDVGDVKWVFGETKGCYIASFDPKDFATKIKMAIDSQALNQRTNGRQRIIELGLDQETVAKRIKAVYQKALDN</sequence>
<dbReference type="InterPro" id="IPR028098">
    <property type="entry name" value="Glyco_trans_4-like_N"/>
</dbReference>
<dbReference type="Gene3D" id="3.40.50.2000">
    <property type="entry name" value="Glycogen Phosphorylase B"/>
    <property type="match status" value="2"/>
</dbReference>
<dbReference type="GO" id="GO:0016757">
    <property type="term" value="F:glycosyltransferase activity"/>
    <property type="evidence" value="ECO:0007669"/>
    <property type="project" value="TreeGrafter"/>
</dbReference>
<organism evidence="2 3">
    <name type="scientific">Niastella populi</name>
    <dbReference type="NCBI Taxonomy" id="550983"/>
    <lineage>
        <taxon>Bacteria</taxon>
        <taxon>Pseudomonadati</taxon>
        <taxon>Bacteroidota</taxon>
        <taxon>Chitinophagia</taxon>
        <taxon>Chitinophagales</taxon>
        <taxon>Chitinophagaceae</taxon>
        <taxon>Niastella</taxon>
    </lineage>
</organism>
<evidence type="ECO:0000259" key="1">
    <source>
        <dbReference type="Pfam" id="PF13439"/>
    </source>
</evidence>
<dbReference type="OrthoDB" id="9792269at2"/>
<protein>
    <recommendedName>
        <fullName evidence="1">Glycosyltransferase subfamily 4-like N-terminal domain-containing protein</fullName>
    </recommendedName>
</protein>
<dbReference type="EMBL" id="LWBP01000217">
    <property type="protein sequence ID" value="OQP51697.1"/>
    <property type="molecule type" value="Genomic_DNA"/>
</dbReference>
<dbReference type="SUPFAM" id="SSF53756">
    <property type="entry name" value="UDP-Glycosyltransferase/glycogen phosphorylase"/>
    <property type="match status" value="1"/>
</dbReference>
<evidence type="ECO:0000313" key="3">
    <source>
        <dbReference type="Proteomes" id="UP000192276"/>
    </source>
</evidence>
<keyword evidence="3" id="KW-1185">Reference proteome</keyword>
<dbReference type="PANTHER" id="PTHR45947:SF3">
    <property type="entry name" value="SULFOQUINOVOSYL TRANSFERASE SQD2"/>
    <property type="match status" value="1"/>
</dbReference>
<evidence type="ECO:0000313" key="2">
    <source>
        <dbReference type="EMBL" id="OQP51697.1"/>
    </source>
</evidence>